<dbReference type="EMBL" id="SMKU01000154">
    <property type="protein sequence ID" value="TDD80359.1"/>
    <property type="molecule type" value="Genomic_DNA"/>
</dbReference>
<keyword evidence="3" id="KW-1185">Reference proteome</keyword>
<reference evidence="2 3" key="1">
    <citation type="submission" date="2019-03" db="EMBL/GenBank/DDBJ databases">
        <title>Draft genome sequences of novel Actinobacteria.</title>
        <authorList>
            <person name="Sahin N."/>
            <person name="Ay H."/>
            <person name="Saygin H."/>
        </authorList>
    </citation>
    <scope>NUCLEOTIDE SEQUENCE [LARGE SCALE GENOMIC DNA]</scope>
    <source>
        <strain evidence="2 3">H3C3</strain>
    </source>
</reference>
<name>A0A4R5B677_9ACTN</name>
<feature type="transmembrane region" description="Helical" evidence="1">
    <location>
        <begin position="123"/>
        <end position="145"/>
    </location>
</feature>
<keyword evidence="1" id="KW-0472">Membrane</keyword>
<accession>A0A4R5B677</accession>
<sequence>MYAGNCLLITGWFIIAISLVVGGLYWYSFQHPSPYRVEFVERDEGRCDRGEPYEPLIVDRRNGKVVVCDESYAVPKWTKREYGQVVDLTTSLAKGDGLGAEDQATIRNTIHRMGAAHGYPRKFHIGPVGVATGVIFAVGVSVALIGRRLFQHSSSPPWETHLSG</sequence>
<feature type="transmembrane region" description="Helical" evidence="1">
    <location>
        <begin position="7"/>
        <end position="27"/>
    </location>
</feature>
<dbReference type="Proteomes" id="UP000294513">
    <property type="component" value="Unassembled WGS sequence"/>
</dbReference>
<keyword evidence="1" id="KW-1133">Transmembrane helix</keyword>
<keyword evidence="1" id="KW-0812">Transmembrane</keyword>
<dbReference type="RefSeq" id="WP_131897679.1">
    <property type="nucleotide sequence ID" value="NZ_SMKU01000154.1"/>
</dbReference>
<evidence type="ECO:0000313" key="2">
    <source>
        <dbReference type="EMBL" id="TDD80359.1"/>
    </source>
</evidence>
<proteinExistence type="predicted"/>
<dbReference type="AlphaFoldDB" id="A0A4R5B677"/>
<evidence type="ECO:0000313" key="3">
    <source>
        <dbReference type="Proteomes" id="UP000294513"/>
    </source>
</evidence>
<evidence type="ECO:0000256" key="1">
    <source>
        <dbReference type="SAM" id="Phobius"/>
    </source>
</evidence>
<comment type="caution">
    <text evidence="2">The sequence shown here is derived from an EMBL/GenBank/DDBJ whole genome shotgun (WGS) entry which is preliminary data.</text>
</comment>
<organism evidence="2 3">
    <name type="scientific">Actinomadura rubrisoli</name>
    <dbReference type="NCBI Taxonomy" id="2530368"/>
    <lineage>
        <taxon>Bacteria</taxon>
        <taxon>Bacillati</taxon>
        <taxon>Actinomycetota</taxon>
        <taxon>Actinomycetes</taxon>
        <taxon>Streptosporangiales</taxon>
        <taxon>Thermomonosporaceae</taxon>
        <taxon>Actinomadura</taxon>
    </lineage>
</organism>
<gene>
    <name evidence="2" type="ORF">E1298_25975</name>
</gene>
<protein>
    <submittedName>
        <fullName evidence="2">Uncharacterized protein</fullName>
    </submittedName>
</protein>